<dbReference type="Proteomes" id="UP001174909">
    <property type="component" value="Unassembled WGS sequence"/>
</dbReference>
<dbReference type="AlphaFoldDB" id="A0AA35R1Y0"/>
<reference evidence="1" key="1">
    <citation type="submission" date="2023-03" db="EMBL/GenBank/DDBJ databases">
        <authorList>
            <person name="Steffen K."/>
            <person name="Cardenas P."/>
        </authorList>
    </citation>
    <scope>NUCLEOTIDE SEQUENCE</scope>
</reference>
<proteinExistence type="predicted"/>
<sequence>MPLIIIHLQQTTRGFVQNEKHKRVEDKGVMMSADDDDIQCQTGENRVQVVSGDVCALGRLMSVLRRCSDCVMDFLCKCQCFPLSLSHQ</sequence>
<dbReference type="EMBL" id="CASHTH010000396">
    <property type="protein sequence ID" value="CAI8000265.1"/>
    <property type="molecule type" value="Genomic_DNA"/>
</dbReference>
<keyword evidence="2" id="KW-1185">Reference proteome</keyword>
<evidence type="ECO:0000313" key="2">
    <source>
        <dbReference type="Proteomes" id="UP001174909"/>
    </source>
</evidence>
<evidence type="ECO:0000313" key="1">
    <source>
        <dbReference type="EMBL" id="CAI8000265.1"/>
    </source>
</evidence>
<gene>
    <name evidence="1" type="ORF">GBAR_LOCUS2882</name>
</gene>
<protein>
    <submittedName>
        <fullName evidence="1">Uncharacterized protein</fullName>
    </submittedName>
</protein>
<organism evidence="1 2">
    <name type="scientific">Geodia barretti</name>
    <name type="common">Barrett's horny sponge</name>
    <dbReference type="NCBI Taxonomy" id="519541"/>
    <lineage>
        <taxon>Eukaryota</taxon>
        <taxon>Metazoa</taxon>
        <taxon>Porifera</taxon>
        <taxon>Demospongiae</taxon>
        <taxon>Heteroscleromorpha</taxon>
        <taxon>Tetractinellida</taxon>
        <taxon>Astrophorina</taxon>
        <taxon>Geodiidae</taxon>
        <taxon>Geodia</taxon>
    </lineage>
</organism>
<comment type="caution">
    <text evidence="1">The sequence shown here is derived from an EMBL/GenBank/DDBJ whole genome shotgun (WGS) entry which is preliminary data.</text>
</comment>
<name>A0AA35R1Y0_GEOBA</name>
<feature type="non-terminal residue" evidence="1">
    <location>
        <position position="88"/>
    </location>
</feature>
<accession>A0AA35R1Y0</accession>